<reference evidence="2 3" key="1">
    <citation type="submission" date="2021-06" db="EMBL/GenBank/DDBJ databases">
        <authorList>
            <person name="Kallberg Y."/>
            <person name="Tangrot J."/>
            <person name="Rosling A."/>
        </authorList>
    </citation>
    <scope>NUCLEOTIDE SEQUENCE [LARGE SCALE GENOMIC DNA]</scope>
    <source>
        <strain evidence="2 3">120-4 pot B 10/14</strain>
    </source>
</reference>
<organism evidence="2 3">
    <name type="scientific">Gigaspora margarita</name>
    <dbReference type="NCBI Taxonomy" id="4874"/>
    <lineage>
        <taxon>Eukaryota</taxon>
        <taxon>Fungi</taxon>
        <taxon>Fungi incertae sedis</taxon>
        <taxon>Mucoromycota</taxon>
        <taxon>Glomeromycotina</taxon>
        <taxon>Glomeromycetes</taxon>
        <taxon>Diversisporales</taxon>
        <taxon>Gigasporaceae</taxon>
        <taxon>Gigaspora</taxon>
    </lineage>
</organism>
<evidence type="ECO:0000313" key="3">
    <source>
        <dbReference type="Proteomes" id="UP000789901"/>
    </source>
</evidence>
<sequence length="134" mass="15300">TAITLSNKEVGPNFFGKHTTENNNKDNINNIKSNKNMYNILLQEEGSSTKESWDDMVSQYESYLQANISVQEIGNRQNNNKEHMTKFNSESSGLLQHGSTDNGHFITDKDPFKTNLQVNEDQALYQVDERIVNI</sequence>
<proteinExistence type="predicted"/>
<keyword evidence="3" id="KW-1185">Reference proteome</keyword>
<feature type="region of interest" description="Disordered" evidence="1">
    <location>
        <begin position="86"/>
        <end position="108"/>
    </location>
</feature>
<feature type="non-terminal residue" evidence="2">
    <location>
        <position position="1"/>
    </location>
</feature>
<gene>
    <name evidence="2" type="ORF">GMARGA_LOCUS16130</name>
</gene>
<comment type="caution">
    <text evidence="2">The sequence shown here is derived from an EMBL/GenBank/DDBJ whole genome shotgun (WGS) entry which is preliminary data.</text>
</comment>
<dbReference type="Proteomes" id="UP000789901">
    <property type="component" value="Unassembled WGS sequence"/>
</dbReference>
<protein>
    <submittedName>
        <fullName evidence="2">39161_t:CDS:1</fullName>
    </submittedName>
</protein>
<name>A0ABN7VBY6_GIGMA</name>
<feature type="compositionally biased region" description="Polar residues" evidence="1">
    <location>
        <begin position="86"/>
        <end position="102"/>
    </location>
</feature>
<dbReference type="EMBL" id="CAJVQB010011542">
    <property type="protein sequence ID" value="CAG8748517.1"/>
    <property type="molecule type" value="Genomic_DNA"/>
</dbReference>
<evidence type="ECO:0000256" key="1">
    <source>
        <dbReference type="SAM" id="MobiDB-lite"/>
    </source>
</evidence>
<accession>A0ABN7VBY6</accession>
<evidence type="ECO:0000313" key="2">
    <source>
        <dbReference type="EMBL" id="CAG8748517.1"/>
    </source>
</evidence>